<keyword evidence="1" id="KW-0472">Membrane</keyword>
<feature type="transmembrane region" description="Helical" evidence="1">
    <location>
        <begin position="96"/>
        <end position="113"/>
    </location>
</feature>
<proteinExistence type="predicted"/>
<dbReference type="Proteomes" id="UP000489600">
    <property type="component" value="Unassembled WGS sequence"/>
</dbReference>
<evidence type="ECO:0000313" key="2">
    <source>
        <dbReference type="EMBL" id="VVA94523.1"/>
    </source>
</evidence>
<accession>A0A565AZM1</accession>
<name>A0A565AZM1_9BRAS</name>
<sequence>MVNHERSASQFALVAHGCILISLGFMLSQLMVDVKLAQTPSSSVVEHVAYTLCPFRATTWRIDLATGRMVLDVIYVYFGVACFLLLSNHIVEGTRIVWIVTITIVLVIGRMIYFGRMLYNGHDYDEIPSGVKFNMGNLNYPADRAPGTDLELEALGSSGP</sequence>
<feature type="transmembrane region" description="Helical" evidence="1">
    <location>
        <begin position="69"/>
        <end position="90"/>
    </location>
</feature>
<feature type="transmembrane region" description="Helical" evidence="1">
    <location>
        <begin position="12"/>
        <end position="32"/>
    </location>
</feature>
<keyword evidence="3" id="KW-1185">Reference proteome</keyword>
<keyword evidence="1" id="KW-0812">Transmembrane</keyword>
<evidence type="ECO:0000256" key="1">
    <source>
        <dbReference type="SAM" id="Phobius"/>
    </source>
</evidence>
<evidence type="ECO:0000313" key="3">
    <source>
        <dbReference type="Proteomes" id="UP000489600"/>
    </source>
</evidence>
<comment type="caution">
    <text evidence="2">The sequence shown here is derived from an EMBL/GenBank/DDBJ whole genome shotgun (WGS) entry which is preliminary data.</text>
</comment>
<dbReference type="AlphaFoldDB" id="A0A565AZM1"/>
<organism evidence="2 3">
    <name type="scientific">Arabis nemorensis</name>
    <dbReference type="NCBI Taxonomy" id="586526"/>
    <lineage>
        <taxon>Eukaryota</taxon>
        <taxon>Viridiplantae</taxon>
        <taxon>Streptophyta</taxon>
        <taxon>Embryophyta</taxon>
        <taxon>Tracheophyta</taxon>
        <taxon>Spermatophyta</taxon>
        <taxon>Magnoliopsida</taxon>
        <taxon>eudicotyledons</taxon>
        <taxon>Gunneridae</taxon>
        <taxon>Pentapetalae</taxon>
        <taxon>rosids</taxon>
        <taxon>malvids</taxon>
        <taxon>Brassicales</taxon>
        <taxon>Brassicaceae</taxon>
        <taxon>Arabideae</taxon>
        <taxon>Arabis</taxon>
    </lineage>
</organism>
<dbReference type="EMBL" id="CABITT030000002">
    <property type="protein sequence ID" value="VVA94523.1"/>
    <property type="molecule type" value="Genomic_DNA"/>
</dbReference>
<keyword evidence="1" id="KW-1133">Transmembrane helix</keyword>
<reference evidence="2" key="1">
    <citation type="submission" date="2019-07" db="EMBL/GenBank/DDBJ databases">
        <authorList>
            <person name="Dittberner H."/>
        </authorList>
    </citation>
    <scope>NUCLEOTIDE SEQUENCE [LARGE SCALE GENOMIC DNA]</scope>
</reference>
<gene>
    <name evidence="2" type="ORF">ANE_LOCUS4968</name>
</gene>
<protein>
    <submittedName>
        <fullName evidence="2">Uncharacterized protein</fullName>
    </submittedName>
</protein>